<dbReference type="InterPro" id="IPR057369">
    <property type="entry name" value="VG15"/>
</dbReference>
<reference evidence="1" key="1">
    <citation type="journal article" date="2021" name="Proc. Natl. Acad. Sci. U.S.A.">
        <title>A Catalog of Tens of Thousands of Viruses from Human Metagenomes Reveals Hidden Associations with Chronic Diseases.</title>
        <authorList>
            <person name="Tisza M.J."/>
            <person name="Buck C.B."/>
        </authorList>
    </citation>
    <scope>NUCLEOTIDE SEQUENCE</scope>
    <source>
        <strain evidence="1">CtJLD79</strain>
    </source>
</reference>
<dbReference type="Pfam" id="PF25310">
    <property type="entry name" value="VG15"/>
    <property type="match status" value="1"/>
</dbReference>
<accession>A0A8S5RF35</accession>
<protein>
    <submittedName>
        <fullName evidence="1">Minor capsid protein 2</fullName>
    </submittedName>
</protein>
<evidence type="ECO:0000313" key="1">
    <source>
        <dbReference type="EMBL" id="DAE29689.1"/>
    </source>
</evidence>
<name>A0A8S5RF35_9VIRU</name>
<dbReference type="EMBL" id="BK059097">
    <property type="protein sequence ID" value="DAE29689.1"/>
    <property type="molecule type" value="Genomic_DNA"/>
</dbReference>
<organism evidence="1">
    <name type="scientific">virus sp. ctJLD79</name>
    <dbReference type="NCBI Taxonomy" id="2827987"/>
    <lineage>
        <taxon>Viruses</taxon>
    </lineage>
</organism>
<proteinExistence type="predicted"/>
<sequence>MRLTAKAWGDYADRLSRLNTKAGQLMRAYLERYGAEDASALIAYASALVDKYGEGSAELACQMYDAMAEAAGLTLPAAEPAAPAAYGEVAKAVNGTKHSPALLQSAVSRLVKQAGADTTLQNAIRDGAEFAWIPHGDTCAFCLMLASRGWQKASKKALKNGHAEHIHANCDCEYAVRFDASTTVAGYDPEQYLAAYRGAEGRTYQEKLNSLRRAHYAENRKKITAQKRAAYLERKKWTEAPQGDIIDYSKAVFAGKKDITWHLNKHKADFEGWNEEQYLHRARELLQKPLQPGELEEVTRSDGSISRYCYSTNEFVATTSDGNIRTFFKPEPGKEYWDDEHTRN</sequence>